<dbReference type="Gene3D" id="1.10.150.310">
    <property type="entry name" value="Tex RuvX-like domain-like"/>
    <property type="match status" value="1"/>
</dbReference>
<dbReference type="InterPro" id="IPR003583">
    <property type="entry name" value="Hlx-hairpin-Hlx_DNA-bd_motif"/>
</dbReference>
<dbReference type="EMBL" id="FMUS01000018">
    <property type="protein sequence ID" value="SCY83961.1"/>
    <property type="molecule type" value="Genomic_DNA"/>
</dbReference>
<dbReference type="Pfam" id="PF10531">
    <property type="entry name" value="SLBB"/>
    <property type="match status" value="1"/>
</dbReference>
<dbReference type="Pfam" id="PF12836">
    <property type="entry name" value="HHH_3"/>
    <property type="match status" value="1"/>
</dbReference>
<feature type="transmembrane region" description="Helical" evidence="1">
    <location>
        <begin position="16"/>
        <end position="33"/>
    </location>
</feature>
<keyword evidence="1" id="KW-0472">Membrane</keyword>
<sequence>MQGGDKVRNNSKQKQLIIIIVSIVLLMITYLNYSKNKQNRYVVSPQNQIKESNENIIEKKPDNQINILVHVEGAVNSPGVYEFTGEARIIDAIKAAGGVTDAADTSKVNMAMKIKDEDFIYIPEKGEEFQSSHQNLDLHQSNTPQKVNINSASINELATLSGIGDALAQRIIEHRNENGPFTSIEDIKKVSGIGEKKYEAIKEYIMVR</sequence>
<proteinExistence type="predicted"/>
<keyword evidence="1" id="KW-0812">Transmembrane</keyword>
<reference evidence="3 4" key="1">
    <citation type="submission" date="2016-10" db="EMBL/GenBank/DDBJ databases">
        <authorList>
            <person name="de Groot N.N."/>
        </authorList>
    </citation>
    <scope>NUCLEOTIDE SEQUENCE [LARGE SCALE GENOMIC DNA]</scope>
    <source>
        <strain evidence="3 4">DSM 18978</strain>
    </source>
</reference>
<evidence type="ECO:0000313" key="4">
    <source>
        <dbReference type="Proteomes" id="UP000198636"/>
    </source>
</evidence>
<dbReference type="PANTHER" id="PTHR21180:SF32">
    <property type="entry name" value="ENDONUCLEASE_EXONUCLEASE_PHOSPHATASE FAMILY DOMAIN-CONTAINING PROTEIN 1"/>
    <property type="match status" value="1"/>
</dbReference>
<dbReference type="Gene3D" id="3.10.560.10">
    <property type="entry name" value="Outer membrane lipoprotein wza domain like"/>
    <property type="match status" value="1"/>
</dbReference>
<feature type="domain" description="Helix-hairpin-helix DNA-binding motif class 1" evidence="2">
    <location>
        <begin position="155"/>
        <end position="174"/>
    </location>
</feature>
<dbReference type="GO" id="GO:0015627">
    <property type="term" value="C:type II protein secretion system complex"/>
    <property type="evidence" value="ECO:0007669"/>
    <property type="project" value="TreeGrafter"/>
</dbReference>
<accession>A0A1G5J7N6</accession>
<dbReference type="NCBIfam" id="TIGR00426">
    <property type="entry name" value="competence protein ComEA helix-hairpin-helix repeat region"/>
    <property type="match status" value="1"/>
</dbReference>
<evidence type="ECO:0000313" key="3">
    <source>
        <dbReference type="EMBL" id="SCY83961.1"/>
    </source>
</evidence>
<dbReference type="AlphaFoldDB" id="A0A1G5J7N6"/>
<dbReference type="InterPro" id="IPR004509">
    <property type="entry name" value="Competence_ComEA_HhH"/>
</dbReference>
<name>A0A1G5J7N6_9FIRM</name>
<dbReference type="STRING" id="1120976.SAMN03080606_02678"/>
<dbReference type="InterPro" id="IPR051675">
    <property type="entry name" value="Endo/Exo/Phosphatase_dom_1"/>
</dbReference>
<feature type="domain" description="Helix-hairpin-helix DNA-binding motif class 1" evidence="2">
    <location>
        <begin position="185"/>
        <end position="204"/>
    </location>
</feature>
<dbReference type="Proteomes" id="UP000198636">
    <property type="component" value="Unassembled WGS sequence"/>
</dbReference>
<evidence type="ECO:0000256" key="1">
    <source>
        <dbReference type="SAM" id="Phobius"/>
    </source>
</evidence>
<gene>
    <name evidence="3" type="ORF">SAMN03080606_02678</name>
</gene>
<protein>
    <submittedName>
        <fullName evidence="3">Competence protein ComEA</fullName>
    </submittedName>
</protein>
<keyword evidence="1" id="KW-1133">Transmembrane helix</keyword>
<dbReference type="SUPFAM" id="SSF47781">
    <property type="entry name" value="RuvA domain 2-like"/>
    <property type="match status" value="1"/>
</dbReference>
<organism evidence="3 4">
    <name type="scientific">Alkaliphilus peptidifermentans DSM 18978</name>
    <dbReference type="NCBI Taxonomy" id="1120976"/>
    <lineage>
        <taxon>Bacteria</taxon>
        <taxon>Bacillati</taxon>
        <taxon>Bacillota</taxon>
        <taxon>Clostridia</taxon>
        <taxon>Peptostreptococcales</taxon>
        <taxon>Natronincolaceae</taxon>
        <taxon>Alkaliphilus</taxon>
    </lineage>
</organism>
<dbReference type="GO" id="GO:0015628">
    <property type="term" value="P:protein secretion by the type II secretion system"/>
    <property type="evidence" value="ECO:0007669"/>
    <property type="project" value="TreeGrafter"/>
</dbReference>
<evidence type="ECO:0000259" key="2">
    <source>
        <dbReference type="SMART" id="SM00278"/>
    </source>
</evidence>
<dbReference type="GO" id="GO:0006281">
    <property type="term" value="P:DNA repair"/>
    <property type="evidence" value="ECO:0007669"/>
    <property type="project" value="InterPro"/>
</dbReference>
<keyword evidence="4" id="KW-1185">Reference proteome</keyword>
<dbReference type="InterPro" id="IPR010994">
    <property type="entry name" value="RuvA_2-like"/>
</dbReference>
<dbReference type="InterPro" id="IPR019554">
    <property type="entry name" value="Soluble_ligand-bd"/>
</dbReference>
<dbReference type="SMART" id="SM00278">
    <property type="entry name" value="HhH1"/>
    <property type="match status" value="2"/>
</dbReference>
<dbReference type="PANTHER" id="PTHR21180">
    <property type="entry name" value="ENDONUCLEASE/EXONUCLEASE/PHOSPHATASE FAMILY DOMAIN-CONTAINING PROTEIN 1"/>
    <property type="match status" value="1"/>
</dbReference>
<dbReference type="GO" id="GO:0003677">
    <property type="term" value="F:DNA binding"/>
    <property type="evidence" value="ECO:0007669"/>
    <property type="project" value="InterPro"/>
</dbReference>